<sequence>MYSEKVSFEGSLGQTISGRLEHPVGRFGGWAIFAHCFTCSKQSRAAVALSRALAQHGIGVLRFDFTGIGESEGEFADTDFSSNVADIHTAAAWMAGQGRPVSLLVGHSLGGTASIVAATGIETLKALVSIAAPSEAAHVISQFGDGSGKAEADGSAQVKLGGRPFTITRELIEDLREARVGQAISSLRLPVLLLHAPGDQEVSVNHATALFMAARHPKSFVSLDDATHFLDRDTDTDFAASVIAGWAERYVTPEDDNDDTYSGEGVLVRETQGPGPYQNEVLSRGFRQIIDEPRKLGGSDTGPDPYSMLSAALGGCTSITLRMYADRKGWPVDHIGVAVAHKREHAEDCTDCGEADKIDTFTRTVSIEGDVDEDQLARLLEIADKCPVHRTLESGSRVRSSIERKSRANKVSGKPKNSSLTDV</sequence>
<proteinExistence type="predicted"/>
<feature type="domain" description="AB hydrolase-1" evidence="2">
    <location>
        <begin position="32"/>
        <end position="237"/>
    </location>
</feature>
<dbReference type="Gene3D" id="3.30.300.20">
    <property type="match status" value="1"/>
</dbReference>
<evidence type="ECO:0000313" key="4">
    <source>
        <dbReference type="Proteomes" id="UP000265431"/>
    </source>
</evidence>
<dbReference type="Proteomes" id="UP000265431">
    <property type="component" value="Unassembled WGS sequence"/>
</dbReference>
<dbReference type="InterPro" id="IPR029058">
    <property type="entry name" value="AB_hydrolase_fold"/>
</dbReference>
<dbReference type="InterPro" id="IPR015946">
    <property type="entry name" value="KH_dom-like_a/b"/>
</dbReference>
<feature type="region of interest" description="Disordered" evidence="1">
    <location>
        <begin position="393"/>
        <end position="423"/>
    </location>
</feature>
<dbReference type="Gene3D" id="3.40.50.1820">
    <property type="entry name" value="alpha/beta hydrolase"/>
    <property type="match status" value="1"/>
</dbReference>
<reference evidence="3 4" key="1">
    <citation type="submission" date="2018-08" db="EMBL/GenBank/DDBJ databases">
        <title>Henriciella mobilis sp. nov., isolated from seawater.</title>
        <authorList>
            <person name="Cheng H."/>
            <person name="Wu Y.-H."/>
            <person name="Xu X.-W."/>
            <person name="Guo L.-L."/>
        </authorList>
    </citation>
    <scope>NUCLEOTIDE SEQUENCE [LARGE SCALE GENOMIC DNA]</scope>
    <source>
        <strain evidence="3 4">CCUG66934</strain>
    </source>
</reference>
<evidence type="ECO:0000313" key="3">
    <source>
        <dbReference type="EMBL" id="RIJ20401.1"/>
    </source>
</evidence>
<dbReference type="InterPro" id="IPR000073">
    <property type="entry name" value="AB_hydrolase_1"/>
</dbReference>
<keyword evidence="4" id="KW-1185">Reference proteome</keyword>
<comment type="caution">
    <text evidence="3">The sequence shown here is derived from an EMBL/GenBank/DDBJ whole genome shotgun (WGS) entry which is preliminary data.</text>
</comment>
<organism evidence="3 4">
    <name type="scientific">Henriciella barbarensis</name>
    <dbReference type="NCBI Taxonomy" id="86342"/>
    <lineage>
        <taxon>Bacteria</taxon>
        <taxon>Pseudomonadati</taxon>
        <taxon>Pseudomonadota</taxon>
        <taxon>Alphaproteobacteria</taxon>
        <taxon>Hyphomonadales</taxon>
        <taxon>Hyphomonadaceae</taxon>
        <taxon>Henriciella</taxon>
    </lineage>
</organism>
<dbReference type="OrthoDB" id="9789573at2"/>
<dbReference type="InterPro" id="IPR003718">
    <property type="entry name" value="OsmC/Ohr_fam"/>
</dbReference>
<dbReference type="PANTHER" id="PTHR39624:SF2">
    <property type="entry name" value="OSMC-LIKE PROTEIN"/>
    <property type="match status" value="1"/>
</dbReference>
<dbReference type="RefSeq" id="WP_119380718.1">
    <property type="nucleotide sequence ID" value="NZ_QWGB01000014.1"/>
</dbReference>
<gene>
    <name evidence="3" type="ORF">D1224_14855</name>
</gene>
<dbReference type="InterPro" id="IPR036102">
    <property type="entry name" value="OsmC/Ohrsf"/>
</dbReference>
<dbReference type="Pfam" id="PF02566">
    <property type="entry name" value="OsmC"/>
    <property type="match status" value="1"/>
</dbReference>
<dbReference type="SUPFAM" id="SSF82784">
    <property type="entry name" value="OsmC-like"/>
    <property type="match status" value="1"/>
</dbReference>
<dbReference type="EMBL" id="QWGB01000014">
    <property type="protein sequence ID" value="RIJ20401.1"/>
    <property type="molecule type" value="Genomic_DNA"/>
</dbReference>
<name>A0A399QPJ0_9PROT</name>
<dbReference type="Pfam" id="PF12697">
    <property type="entry name" value="Abhydrolase_6"/>
    <property type="match status" value="1"/>
</dbReference>
<dbReference type="SUPFAM" id="SSF53474">
    <property type="entry name" value="alpha/beta-Hydrolases"/>
    <property type="match status" value="1"/>
</dbReference>
<dbReference type="PANTHER" id="PTHR39624">
    <property type="entry name" value="PROTEIN INVOLVED IN RIMO-MEDIATED BETA-METHYLTHIOLATION OF RIBOSOMAL PROTEIN S12 YCAO"/>
    <property type="match status" value="1"/>
</dbReference>
<dbReference type="AlphaFoldDB" id="A0A399QPJ0"/>
<evidence type="ECO:0000259" key="2">
    <source>
        <dbReference type="Pfam" id="PF12697"/>
    </source>
</evidence>
<accession>A0A399QPJ0</accession>
<protein>
    <submittedName>
        <fullName evidence="3">OsmC family protein</fullName>
    </submittedName>
</protein>
<evidence type="ECO:0000256" key="1">
    <source>
        <dbReference type="SAM" id="MobiDB-lite"/>
    </source>
</evidence>